<feature type="region of interest" description="Disordered" evidence="1">
    <location>
        <begin position="746"/>
        <end position="771"/>
    </location>
</feature>
<keyword evidence="3" id="KW-1185">Reference proteome</keyword>
<feature type="region of interest" description="Disordered" evidence="1">
    <location>
        <begin position="806"/>
        <end position="837"/>
    </location>
</feature>
<proteinExistence type="predicted"/>
<comment type="caution">
    <text evidence="2">The sequence shown here is derived from an EMBL/GenBank/DDBJ whole genome shotgun (WGS) entry which is preliminary data.</text>
</comment>
<gene>
    <name evidence="2" type="ORF">SO694_00003663</name>
</gene>
<accession>A0ABR1GDT8</accession>
<feature type="compositionally biased region" description="Low complexity" evidence="1">
    <location>
        <begin position="434"/>
        <end position="445"/>
    </location>
</feature>
<feature type="region of interest" description="Disordered" evidence="1">
    <location>
        <begin position="643"/>
        <end position="684"/>
    </location>
</feature>
<feature type="compositionally biased region" description="Polar residues" evidence="1">
    <location>
        <begin position="828"/>
        <end position="837"/>
    </location>
</feature>
<protein>
    <recommendedName>
        <fullName evidence="4">MBD domain-containing protein</fullName>
    </recommendedName>
</protein>
<name>A0ABR1GDT8_AURAN</name>
<reference evidence="2 3" key="1">
    <citation type="submission" date="2024-03" db="EMBL/GenBank/DDBJ databases">
        <title>Aureococcus anophagefferens CCMP1851 and Kratosvirus quantuckense: Draft genome of a second virus-susceptible host strain in the model system.</title>
        <authorList>
            <person name="Chase E."/>
            <person name="Truchon A.R."/>
            <person name="Schepens W."/>
            <person name="Wilhelm S.W."/>
        </authorList>
    </citation>
    <scope>NUCLEOTIDE SEQUENCE [LARGE SCALE GENOMIC DNA]</scope>
    <source>
        <strain evidence="2 3">CCMP1851</strain>
    </source>
</reference>
<feature type="compositionally biased region" description="Acidic residues" evidence="1">
    <location>
        <begin position="649"/>
        <end position="658"/>
    </location>
</feature>
<evidence type="ECO:0000313" key="3">
    <source>
        <dbReference type="Proteomes" id="UP001363151"/>
    </source>
</evidence>
<evidence type="ECO:0000256" key="1">
    <source>
        <dbReference type="SAM" id="MobiDB-lite"/>
    </source>
</evidence>
<sequence length="837" mass="88050">MENSLDHASLPDPSEPYEYETAYQRVFRPDKRLPDDAELKRFAALDAVARYPAGERAEIVLRALSALVANPAGPLDAAAVAAWVADASRRRVHRARTGGERATHEAWAADLPRRAARATARRPSAPPPAPGAAAVAPASRLLAFRGRSWFVAGGGETLEDVASACGGCCPEQLAFITRAHGRAYADGWLDGDAADRAAVDAAFGDAGARLPAGAAVLLPSLGGPVAALRVALDAGEATPLDGLRRRPLALAPSSRSPPRPRPARACVPVAEVARIFDCDPAALAALNACLVARKNFFALDADGGWETFLLPDDRPRGPARRGARAGRRQRLELPRRAEARARAAGAAPRSCLVSAAPGPLACVYVAAGGERAAEVADWTATDEALRPAAGAGAFDAGGLLKAGVVYRVARARRAAALPAAAGVPRRRERALARRATQATRGAPPRGLVHDREQRHAAHRRRALRGRTSAAEIYAANRHRLDGLQHLQKKSGKPANFKPETTLLVPLEGPPAAAPPRPYDCAACRGRNVKHACAGVFVGDPARWRRRGSPARRVRLEGRRPPAGRCALAGHGDAPAYDSQPDVGDGLRVFRGGRARAEVASRAVPEAGGGAAFGRVVAWLPPDVANPFVDADDRPVPMFKCASAAASSPGEEEDLEEAEVVSSLAPVRDDAAGADDDGSVAGPEDRRIRVGATVAKKFAGYGSEPWRGRIADVDVAARRCVVEWSDESETRESFKELTRCFDRAEGKPAAAKAPKAKATAPAPKRAAPPPPPPCDECRFCLDKPRNGGPGRMNQACVVVAKYREDHGLKKTKKSRKPGSPGAKAAARRLSSTSCGGGT</sequence>
<evidence type="ECO:0008006" key="4">
    <source>
        <dbReference type="Google" id="ProtNLM"/>
    </source>
</evidence>
<feature type="compositionally biased region" description="Low complexity" evidence="1">
    <location>
        <begin position="746"/>
        <end position="764"/>
    </location>
</feature>
<dbReference type="EMBL" id="JBBJCI010000033">
    <property type="protein sequence ID" value="KAK7253976.1"/>
    <property type="molecule type" value="Genomic_DNA"/>
</dbReference>
<organism evidence="2 3">
    <name type="scientific">Aureococcus anophagefferens</name>
    <name type="common">Harmful bloom alga</name>
    <dbReference type="NCBI Taxonomy" id="44056"/>
    <lineage>
        <taxon>Eukaryota</taxon>
        <taxon>Sar</taxon>
        <taxon>Stramenopiles</taxon>
        <taxon>Ochrophyta</taxon>
        <taxon>Pelagophyceae</taxon>
        <taxon>Pelagomonadales</taxon>
        <taxon>Pelagomonadaceae</taxon>
        <taxon>Aureococcus</taxon>
    </lineage>
</organism>
<feature type="region of interest" description="Disordered" evidence="1">
    <location>
        <begin position="434"/>
        <end position="455"/>
    </location>
</feature>
<dbReference type="Proteomes" id="UP001363151">
    <property type="component" value="Unassembled WGS sequence"/>
</dbReference>
<evidence type="ECO:0000313" key="2">
    <source>
        <dbReference type="EMBL" id="KAK7253976.1"/>
    </source>
</evidence>